<dbReference type="Pfam" id="PF21837">
    <property type="entry name" value="DUF6896"/>
    <property type="match status" value="1"/>
</dbReference>
<dbReference type="Proteomes" id="UP001595912">
    <property type="component" value="Unassembled WGS sequence"/>
</dbReference>
<name>A0ABV9WAF4_9ACTN</name>
<evidence type="ECO:0000259" key="1">
    <source>
        <dbReference type="Pfam" id="PF21837"/>
    </source>
</evidence>
<protein>
    <submittedName>
        <fullName evidence="2">DUF6896 domain-containing protein</fullName>
    </submittedName>
</protein>
<organism evidence="2 3">
    <name type="scientific">Dactylosporangium cerinum</name>
    <dbReference type="NCBI Taxonomy" id="1434730"/>
    <lineage>
        <taxon>Bacteria</taxon>
        <taxon>Bacillati</taxon>
        <taxon>Actinomycetota</taxon>
        <taxon>Actinomycetes</taxon>
        <taxon>Micromonosporales</taxon>
        <taxon>Micromonosporaceae</taxon>
        <taxon>Dactylosporangium</taxon>
    </lineage>
</organism>
<keyword evidence="3" id="KW-1185">Reference proteome</keyword>
<accession>A0ABV9WAF4</accession>
<proteinExistence type="predicted"/>
<feature type="domain" description="DUF6896" evidence="1">
    <location>
        <begin position="12"/>
        <end position="136"/>
    </location>
</feature>
<gene>
    <name evidence="2" type="ORF">ACFPIJ_47390</name>
</gene>
<evidence type="ECO:0000313" key="3">
    <source>
        <dbReference type="Proteomes" id="UP001595912"/>
    </source>
</evidence>
<dbReference type="RefSeq" id="WP_380126082.1">
    <property type="nucleotide sequence ID" value="NZ_JBHSIU010000074.1"/>
</dbReference>
<evidence type="ECO:0000313" key="2">
    <source>
        <dbReference type="EMBL" id="MFC5005443.1"/>
    </source>
</evidence>
<dbReference type="InterPro" id="IPR054191">
    <property type="entry name" value="DUF6896"/>
</dbReference>
<reference evidence="3" key="1">
    <citation type="journal article" date="2019" name="Int. J. Syst. Evol. Microbiol.">
        <title>The Global Catalogue of Microorganisms (GCM) 10K type strain sequencing project: providing services to taxonomists for standard genome sequencing and annotation.</title>
        <authorList>
            <consortium name="The Broad Institute Genomics Platform"/>
            <consortium name="The Broad Institute Genome Sequencing Center for Infectious Disease"/>
            <person name="Wu L."/>
            <person name="Ma J."/>
        </authorList>
    </citation>
    <scope>NUCLEOTIDE SEQUENCE [LARGE SCALE GENOMIC DNA]</scope>
    <source>
        <strain evidence="3">CGMCC 4.7152</strain>
    </source>
</reference>
<comment type="caution">
    <text evidence="2">The sequence shown here is derived from an EMBL/GenBank/DDBJ whole genome shotgun (WGS) entry which is preliminary data.</text>
</comment>
<sequence length="151" mass="16710">MVEDASPLVAVQQFAVALRDIRARLLDDLSPVVDIADLLAAVRSRRELPREGVTSSGIEYSVHGIGCRMIAPGGHVVDVDLVTDSTGQPVEAFDASRIRWFHREAAQDRYDDGEINSACAYLARTGYLREVSEGRWYALTDQRSSQMQALM</sequence>
<dbReference type="EMBL" id="JBHSIU010000074">
    <property type="protein sequence ID" value="MFC5005443.1"/>
    <property type="molecule type" value="Genomic_DNA"/>
</dbReference>